<dbReference type="AlphaFoldDB" id="A0A3G9IUM2"/>
<protein>
    <submittedName>
        <fullName evidence="1">Uncharacterized protein</fullName>
    </submittedName>
</protein>
<organism evidence="1 2">
    <name type="scientific">Aeromonas caviae</name>
    <name type="common">Aeromonas punctata</name>
    <dbReference type="NCBI Taxonomy" id="648"/>
    <lineage>
        <taxon>Bacteria</taxon>
        <taxon>Pseudomonadati</taxon>
        <taxon>Pseudomonadota</taxon>
        <taxon>Gammaproteobacteria</taxon>
        <taxon>Aeromonadales</taxon>
        <taxon>Aeromonadaceae</taxon>
        <taxon>Aeromonas</taxon>
    </lineage>
</organism>
<dbReference type="SUPFAM" id="SSF53850">
    <property type="entry name" value="Periplasmic binding protein-like II"/>
    <property type="match status" value="1"/>
</dbReference>
<sequence>MAQVSGYRFFALSLLLLLAFQVWGAQGRGNITLVSSLETRESPYGRWLDLIYRDAFARLGYAFQYQGYPGGRAPLLAEQGQVDGEIHRAASYQQQTRTLQRVPEPHFAVSYQAYAHQPGIQLQGWHSLQGTGYRVEFRRGAKLPEMMLGKVVAPDRLFAIATAEQGMGKLLKGRSDLYVEQTLIASQTLAALTRQDPGYAGIYSAGVMELADSYVYLHERHQDLLAPLAGVIRQMKQDGTVARYEQQAMAAEGTSQP</sequence>
<accession>A0A3G9IUM2</accession>
<reference evidence="1" key="1">
    <citation type="submission" date="2023-04" db="EMBL/GenBank/DDBJ databases">
        <title>Whole Genome Sequence of Multi-drug resistant Aeromonas caviae as a gut pathogen in newborn.</title>
        <authorList>
            <person name="Jadhav S.V."/>
            <person name="Saroj S.D."/>
            <person name="Saha U.B."/>
            <person name="Sen S."/>
            <person name="Kher A."/>
        </authorList>
    </citation>
    <scope>NUCLEOTIDE SEQUENCE</scope>
    <source>
        <strain evidence="1">SVJ23</strain>
    </source>
</reference>
<dbReference type="Proteomes" id="UP001163285">
    <property type="component" value="Chromosome"/>
</dbReference>
<gene>
    <name evidence="1" type="ORF">OJY61_13405</name>
</gene>
<dbReference type="Gene3D" id="3.40.190.10">
    <property type="entry name" value="Periplasmic binding protein-like II"/>
    <property type="match status" value="2"/>
</dbReference>
<evidence type="ECO:0000313" key="2">
    <source>
        <dbReference type="Proteomes" id="UP001163285"/>
    </source>
</evidence>
<evidence type="ECO:0000313" key="1">
    <source>
        <dbReference type="EMBL" id="UZC84843.1"/>
    </source>
</evidence>
<proteinExistence type="predicted"/>
<dbReference type="EMBL" id="CP110176">
    <property type="protein sequence ID" value="UZC84843.1"/>
    <property type="molecule type" value="Genomic_DNA"/>
</dbReference>
<name>A0A3G9IUM2_AERCA</name>
<dbReference type="RefSeq" id="WP_049636373.1">
    <property type="nucleotide sequence ID" value="NZ_AP019195.1"/>
</dbReference>